<protein>
    <submittedName>
        <fullName evidence="2">Uncharacterized protein</fullName>
    </submittedName>
</protein>
<feature type="compositionally biased region" description="Polar residues" evidence="1">
    <location>
        <begin position="292"/>
        <end position="301"/>
    </location>
</feature>
<feature type="region of interest" description="Disordered" evidence="1">
    <location>
        <begin position="1"/>
        <end position="98"/>
    </location>
</feature>
<dbReference type="AlphaFoldDB" id="A0AA39QUK8"/>
<feature type="compositionally biased region" description="Polar residues" evidence="1">
    <location>
        <begin position="444"/>
        <end position="464"/>
    </location>
</feature>
<reference evidence="2" key="1">
    <citation type="submission" date="2023-03" db="EMBL/GenBank/DDBJ databases">
        <title>Complete genome of Cladonia borealis.</title>
        <authorList>
            <person name="Park H."/>
        </authorList>
    </citation>
    <scope>NUCLEOTIDE SEQUENCE</scope>
    <source>
        <strain evidence="2">ANT050790</strain>
    </source>
</reference>
<accession>A0AA39QUK8</accession>
<feature type="region of interest" description="Disordered" evidence="1">
    <location>
        <begin position="249"/>
        <end position="482"/>
    </location>
</feature>
<feature type="compositionally biased region" description="Basic and acidic residues" evidence="1">
    <location>
        <begin position="519"/>
        <end position="547"/>
    </location>
</feature>
<gene>
    <name evidence="2" type="ORF">JMJ35_009230</name>
</gene>
<evidence type="ECO:0000313" key="2">
    <source>
        <dbReference type="EMBL" id="KAK0508146.1"/>
    </source>
</evidence>
<feature type="compositionally biased region" description="Basic and acidic residues" evidence="1">
    <location>
        <begin position="261"/>
        <end position="280"/>
    </location>
</feature>
<name>A0AA39QUK8_9LECA</name>
<feature type="compositionally biased region" description="Low complexity" evidence="1">
    <location>
        <begin position="406"/>
        <end position="418"/>
    </location>
</feature>
<feature type="compositionally biased region" description="Basic and acidic residues" evidence="1">
    <location>
        <begin position="591"/>
        <end position="603"/>
    </location>
</feature>
<feature type="compositionally biased region" description="Basic and acidic residues" evidence="1">
    <location>
        <begin position="302"/>
        <end position="319"/>
    </location>
</feature>
<comment type="caution">
    <text evidence="2">The sequence shown here is derived from an EMBL/GenBank/DDBJ whole genome shotgun (WGS) entry which is preliminary data.</text>
</comment>
<dbReference type="Proteomes" id="UP001166286">
    <property type="component" value="Unassembled WGS sequence"/>
</dbReference>
<feature type="compositionally biased region" description="Polar residues" evidence="1">
    <location>
        <begin position="340"/>
        <end position="369"/>
    </location>
</feature>
<evidence type="ECO:0000256" key="1">
    <source>
        <dbReference type="SAM" id="MobiDB-lite"/>
    </source>
</evidence>
<keyword evidence="3" id="KW-1185">Reference proteome</keyword>
<feature type="compositionally biased region" description="Polar residues" evidence="1">
    <location>
        <begin position="563"/>
        <end position="572"/>
    </location>
</feature>
<sequence>MSAPAVSSQPPKESKGHPISSQPPKEKEEHPISSQPPKEKEEHPISSQPPKDKEEHPISSQPPKEKGEHPISSQPPKESKEHSTSPQPPKKNKEHPIDVRLDRINDTILPTAPYLLGAECTLTAQYVQRTYHHTLNDWRKYTNFEPHEEKLQYMTFKDRSTDGSIVGLRARGGWDDGNGAIAPLEASSSRSSTDLSATAGPRKKITLAEYKNKARNKAPAKPSILDGVEAIKKAAEEIATMKNAVKPVPAEKQAVGTSQKRSADTMKGPEDTQSSIDHKQSTPPAKKLRTNPAGSASVSKEPQTHTSKEPTKDVSEGQHKPVSQVPATKGRSSVIKAETKQLSSQKPRVENGTSNDIAKSTPKPSNNAPPTIKLQKPTLPPMLSPLASDIEDKLAKLAPTVRKRSSSAVSGGPSSVSPNAKQPKIHAASTPSSGEKDRLKKATISVSSTPTKGPQESKQITSAPRQGIQDVPKPAAPEGAKKLRLRVTLKIKKKYRKTLGQYLRMKATPGKYPWGTLKSGEKRGRAQDDSSAHEPPAKRQKAPELEPRSTPMLRVVSGEGSVCTPQESTVLGTPNGLKRDKSPQAASLHPSKPEAKNTTTEDLKSEAKKYLALAKQLKYDSDAFFKNPEGMTNDEREKGVIIAIESVLCFMLAFRISDAHRDFIDRAGWNSILGLLAKAEMESKTFDHLFGLAHQLEGIIRDILLHVDLKALDTNPLADRFGNAKSADPNKTEDQNRASEYHRQFSGFCRLTDQSHKAWKSGLTSLGPAEMADRFPSTWAKRDHTKVPHGKDISQVVRPFQYKRSYWLPLSQMSTALETINFGLDFLQEYCRAKGVDWKPKLVL</sequence>
<evidence type="ECO:0000313" key="3">
    <source>
        <dbReference type="Proteomes" id="UP001166286"/>
    </source>
</evidence>
<proteinExistence type="predicted"/>
<organism evidence="2 3">
    <name type="scientific">Cladonia borealis</name>
    <dbReference type="NCBI Taxonomy" id="184061"/>
    <lineage>
        <taxon>Eukaryota</taxon>
        <taxon>Fungi</taxon>
        <taxon>Dikarya</taxon>
        <taxon>Ascomycota</taxon>
        <taxon>Pezizomycotina</taxon>
        <taxon>Lecanoromycetes</taxon>
        <taxon>OSLEUM clade</taxon>
        <taxon>Lecanoromycetidae</taxon>
        <taxon>Lecanorales</taxon>
        <taxon>Lecanorineae</taxon>
        <taxon>Cladoniaceae</taxon>
        <taxon>Cladonia</taxon>
    </lineage>
</organism>
<feature type="region of interest" description="Disordered" evidence="1">
    <location>
        <begin position="506"/>
        <end position="603"/>
    </location>
</feature>
<dbReference type="EMBL" id="JAFEKC020000021">
    <property type="protein sequence ID" value="KAK0508146.1"/>
    <property type="molecule type" value="Genomic_DNA"/>
</dbReference>
<feature type="compositionally biased region" description="Basic and acidic residues" evidence="1">
    <location>
        <begin position="24"/>
        <end position="69"/>
    </location>
</feature>
<feature type="compositionally biased region" description="Polar residues" evidence="1">
    <location>
        <begin position="1"/>
        <end position="11"/>
    </location>
</feature>